<evidence type="ECO:0000313" key="2">
    <source>
        <dbReference type="EMBL" id="TDE94091.1"/>
    </source>
</evidence>
<sequence length="219" mass="23499">MRRRNPPPARTHTTFWTTAVGLLVVLAAIAGLLGHRSGPTAAAPPSTSWSLEGIVGEGEAAEAPDDGTIGPEDGVLPEGTSVFDDRFAGVVNVDPALLQALRDAAADAAERDIAFELNSGWRSPEYQDQLLEEAVTEYGSRAEAARWVATADTSPHVSGDAVDVGPYAAMDWLAQHGDEYGLCQIYGNEPWHYELRPEAVDGRCPRMYADPTEDPRMAP</sequence>
<dbReference type="InterPro" id="IPR003709">
    <property type="entry name" value="VanY-like_core_dom"/>
</dbReference>
<accession>A0ABY2E396</accession>
<dbReference type="RefSeq" id="WP_133107817.1">
    <property type="nucleotide sequence ID" value="NZ_SMNA01000005.1"/>
</dbReference>
<name>A0ABY2E396_9MICO</name>
<keyword evidence="3" id="KW-1185">Reference proteome</keyword>
<dbReference type="Gene3D" id="3.30.1380.10">
    <property type="match status" value="1"/>
</dbReference>
<dbReference type="CDD" id="cd14846">
    <property type="entry name" value="Peptidase_M15_like"/>
    <property type="match status" value="1"/>
</dbReference>
<proteinExistence type="predicted"/>
<dbReference type="Proteomes" id="UP000504882">
    <property type="component" value="Unassembled WGS sequence"/>
</dbReference>
<feature type="domain" description="D-alanyl-D-alanine carboxypeptidase-like core" evidence="1">
    <location>
        <begin position="93"/>
        <end position="194"/>
    </location>
</feature>
<dbReference type="InterPro" id="IPR052179">
    <property type="entry name" value="DD-CPase-like"/>
</dbReference>
<protein>
    <submittedName>
        <fullName evidence="2">Peptidase M15</fullName>
    </submittedName>
</protein>
<dbReference type="EMBL" id="SMNA01000005">
    <property type="protein sequence ID" value="TDE94091.1"/>
    <property type="molecule type" value="Genomic_DNA"/>
</dbReference>
<dbReference type="SUPFAM" id="SSF55166">
    <property type="entry name" value="Hedgehog/DD-peptidase"/>
    <property type="match status" value="1"/>
</dbReference>
<dbReference type="InterPro" id="IPR009045">
    <property type="entry name" value="Zn_M74/Hedgehog-like"/>
</dbReference>
<evidence type="ECO:0000259" key="1">
    <source>
        <dbReference type="Pfam" id="PF02557"/>
    </source>
</evidence>
<dbReference type="PANTHER" id="PTHR34385:SF1">
    <property type="entry name" value="PEPTIDOGLYCAN L-ALANYL-D-GLUTAMATE ENDOPEPTIDASE CWLK"/>
    <property type="match status" value="1"/>
</dbReference>
<organism evidence="2 3">
    <name type="scientific">Occultella glacieicola</name>
    <dbReference type="NCBI Taxonomy" id="2518684"/>
    <lineage>
        <taxon>Bacteria</taxon>
        <taxon>Bacillati</taxon>
        <taxon>Actinomycetota</taxon>
        <taxon>Actinomycetes</taxon>
        <taxon>Micrococcales</taxon>
        <taxon>Ruaniaceae</taxon>
        <taxon>Occultella</taxon>
    </lineage>
</organism>
<comment type="caution">
    <text evidence="2">The sequence shown here is derived from an EMBL/GenBank/DDBJ whole genome shotgun (WGS) entry which is preliminary data.</text>
</comment>
<evidence type="ECO:0000313" key="3">
    <source>
        <dbReference type="Proteomes" id="UP000504882"/>
    </source>
</evidence>
<reference evidence="2 3" key="1">
    <citation type="submission" date="2019-03" db="EMBL/GenBank/DDBJ databases">
        <title>Genomic features of bacteria from cold environments.</title>
        <authorList>
            <person name="Shen L."/>
        </authorList>
    </citation>
    <scope>NUCLEOTIDE SEQUENCE [LARGE SCALE GENOMIC DNA]</scope>
    <source>
        <strain evidence="3">T3246-1</strain>
    </source>
</reference>
<gene>
    <name evidence="2" type="ORF">EXU48_11620</name>
</gene>
<dbReference type="PANTHER" id="PTHR34385">
    <property type="entry name" value="D-ALANYL-D-ALANINE CARBOXYPEPTIDASE"/>
    <property type="match status" value="1"/>
</dbReference>
<dbReference type="Pfam" id="PF02557">
    <property type="entry name" value="VanY"/>
    <property type="match status" value="1"/>
</dbReference>